<dbReference type="InterPro" id="IPR008984">
    <property type="entry name" value="SMAD_FHA_dom_sf"/>
</dbReference>
<dbReference type="InterPro" id="IPR000253">
    <property type="entry name" value="FHA_dom"/>
</dbReference>
<name>A0ABV4X8S6_9CYAN</name>
<feature type="domain" description="FHA" evidence="1">
    <location>
        <begin position="31"/>
        <end position="83"/>
    </location>
</feature>
<proteinExistence type="predicted"/>
<protein>
    <submittedName>
        <fullName evidence="2">FHA domain-containing protein</fullName>
    </submittedName>
</protein>
<dbReference type="PROSITE" id="PS50006">
    <property type="entry name" value="FHA_DOMAIN"/>
    <property type="match status" value="1"/>
</dbReference>
<dbReference type="CDD" id="cd00060">
    <property type="entry name" value="FHA"/>
    <property type="match status" value="1"/>
</dbReference>
<dbReference type="SUPFAM" id="SSF49879">
    <property type="entry name" value="SMAD/FHA domain"/>
    <property type="match status" value="1"/>
</dbReference>
<dbReference type="Pfam" id="PF00498">
    <property type="entry name" value="FHA"/>
    <property type="match status" value="1"/>
</dbReference>
<evidence type="ECO:0000313" key="2">
    <source>
        <dbReference type="EMBL" id="MFB2879196.1"/>
    </source>
</evidence>
<accession>A0ABV4X8S6</accession>
<dbReference type="Gene3D" id="2.60.200.20">
    <property type="match status" value="1"/>
</dbReference>
<keyword evidence="3" id="KW-1185">Reference proteome</keyword>
<reference evidence="2 3" key="1">
    <citation type="submission" date="2024-09" db="EMBL/GenBank/DDBJ databases">
        <title>Floridaenema gen nov. (Aerosakkonemataceae, Aerosakkonematales ord. nov., Cyanobacteria) from benthic tropical and subtropical fresh waters, with the description of four new species.</title>
        <authorList>
            <person name="Moretto J.A."/>
            <person name="Berthold D.E."/>
            <person name="Lefler F.W."/>
            <person name="Huang I.-S."/>
            <person name="Laughinghouse H. IV."/>
        </authorList>
    </citation>
    <scope>NUCLEOTIDE SEQUENCE [LARGE SCALE GENOMIC DNA]</scope>
    <source>
        <strain evidence="2 3">BLCC-F46</strain>
    </source>
</reference>
<dbReference type="Proteomes" id="UP001576774">
    <property type="component" value="Unassembled WGS sequence"/>
</dbReference>
<organism evidence="2 3">
    <name type="scientific">Floridaenema aerugineum BLCC-F46</name>
    <dbReference type="NCBI Taxonomy" id="3153654"/>
    <lineage>
        <taxon>Bacteria</taxon>
        <taxon>Bacillati</taxon>
        <taxon>Cyanobacteriota</taxon>
        <taxon>Cyanophyceae</taxon>
        <taxon>Oscillatoriophycideae</taxon>
        <taxon>Aerosakkonematales</taxon>
        <taxon>Aerosakkonemataceae</taxon>
        <taxon>Floridanema</taxon>
        <taxon>Floridanema aerugineum</taxon>
    </lineage>
</organism>
<gene>
    <name evidence="2" type="ORF">ACE1CC_20265</name>
</gene>
<dbReference type="RefSeq" id="WP_413272245.1">
    <property type="nucleotide sequence ID" value="NZ_JBHFNQ010000156.1"/>
</dbReference>
<evidence type="ECO:0000313" key="3">
    <source>
        <dbReference type="Proteomes" id="UP001576774"/>
    </source>
</evidence>
<dbReference type="EMBL" id="JBHFNQ010000156">
    <property type="protein sequence ID" value="MFB2879196.1"/>
    <property type="molecule type" value="Genomic_DNA"/>
</dbReference>
<evidence type="ECO:0000259" key="1">
    <source>
        <dbReference type="PROSITE" id="PS50006"/>
    </source>
</evidence>
<dbReference type="SMART" id="SM00240">
    <property type="entry name" value="FHA"/>
    <property type="match status" value="1"/>
</dbReference>
<comment type="caution">
    <text evidence="2">The sequence shown here is derived from an EMBL/GenBank/DDBJ whole genome shotgun (WGS) entry which is preliminary data.</text>
</comment>
<sequence>MNEITLEWQETSQLRKAIIGDRQLSKHPGTVRLGRDPLQCDIVLTHPTVSGLHVEIFFNQNCNCFQVRNLRQSNPPMVDGKNLIQGEMSLSQGSTICLGQIEIKVVAVTLAGSSVPATILIPPNSGNWANQVYGLKCPKCDRISPFEQLDLGCPWCGTSLAAASSVLITPNSH</sequence>